<keyword evidence="4" id="KW-0809">Transit peptide</keyword>
<dbReference type="InterPro" id="IPR006843">
    <property type="entry name" value="PAP/fibrillin_dom"/>
</dbReference>
<gene>
    <name evidence="6" type="ORF">Bca52824_008282</name>
</gene>
<comment type="similarity">
    <text evidence="2">Belongs to the PAP/fibrillin family.</text>
</comment>
<evidence type="ECO:0000313" key="7">
    <source>
        <dbReference type="Proteomes" id="UP000886595"/>
    </source>
</evidence>
<dbReference type="OrthoDB" id="2015720at2759"/>
<organism evidence="6 7">
    <name type="scientific">Brassica carinata</name>
    <name type="common">Ethiopian mustard</name>
    <name type="synonym">Abyssinian cabbage</name>
    <dbReference type="NCBI Taxonomy" id="52824"/>
    <lineage>
        <taxon>Eukaryota</taxon>
        <taxon>Viridiplantae</taxon>
        <taxon>Streptophyta</taxon>
        <taxon>Embryophyta</taxon>
        <taxon>Tracheophyta</taxon>
        <taxon>Spermatophyta</taxon>
        <taxon>Magnoliopsida</taxon>
        <taxon>eudicotyledons</taxon>
        <taxon>Gunneridae</taxon>
        <taxon>Pentapetalae</taxon>
        <taxon>rosids</taxon>
        <taxon>malvids</taxon>
        <taxon>Brassicales</taxon>
        <taxon>Brassicaceae</taxon>
        <taxon>Brassiceae</taxon>
        <taxon>Brassica</taxon>
    </lineage>
</organism>
<proteinExistence type="inferred from homology"/>
<evidence type="ECO:0000313" key="6">
    <source>
        <dbReference type="EMBL" id="KAG2325554.1"/>
    </source>
</evidence>
<evidence type="ECO:0000256" key="2">
    <source>
        <dbReference type="ARBA" id="ARBA00005845"/>
    </source>
</evidence>
<dbReference type="EMBL" id="JAAMPC010000002">
    <property type="protein sequence ID" value="KAG2325554.1"/>
    <property type="molecule type" value="Genomic_DNA"/>
</dbReference>
<keyword evidence="7" id="KW-1185">Reference proteome</keyword>
<sequence length="298" mass="32891">MALTQHCSVSATSAVRLSFSSSASPPLPTRVSLNFHKSHTRRMICRAMVQEAAQGIPSVYAREMERLSAKESLILAFNDAGGFEALVTGKITDLQKIDVNERITTLERLNPTPRPTTSPYLEGRWSFEWFGSNTPGSLAARLIFERFPSSFVSLSSMDIVIKDASTTATANVKLLNMIENKVILTSKLTVEGPLRMKEEYLEGMLESPTVIEEAVPEQLRGLLGQATTTLQQLPEPVKDTLANGLRIPLGGSYQRFFMISYLDDEILIVRDTLGVPEVLTRVETSSSSSVVENLEYNS</sequence>
<dbReference type="InterPro" id="IPR039633">
    <property type="entry name" value="PAP"/>
</dbReference>
<dbReference type="Proteomes" id="UP000886595">
    <property type="component" value="Unassembled WGS sequence"/>
</dbReference>
<feature type="domain" description="Plastid lipid-associated protein/fibrillin conserved" evidence="5">
    <location>
        <begin position="95"/>
        <end position="274"/>
    </location>
</feature>
<dbReference type="GO" id="GO:0009507">
    <property type="term" value="C:chloroplast"/>
    <property type="evidence" value="ECO:0007669"/>
    <property type="project" value="UniProtKB-SubCell"/>
</dbReference>
<reference evidence="6 7" key="1">
    <citation type="submission" date="2020-02" db="EMBL/GenBank/DDBJ databases">
        <authorList>
            <person name="Ma Q."/>
            <person name="Huang Y."/>
            <person name="Song X."/>
            <person name="Pei D."/>
        </authorList>
    </citation>
    <scope>NUCLEOTIDE SEQUENCE [LARGE SCALE GENOMIC DNA]</scope>
    <source>
        <strain evidence="6">Sxm20200214</strain>
        <tissue evidence="6">Leaf</tissue>
    </source>
</reference>
<keyword evidence="3" id="KW-0934">Plastid</keyword>
<accession>A0A8X8B612</accession>
<evidence type="ECO:0000256" key="4">
    <source>
        <dbReference type="ARBA" id="ARBA00022946"/>
    </source>
</evidence>
<name>A0A8X8B612_BRACI</name>
<evidence type="ECO:0000256" key="3">
    <source>
        <dbReference type="ARBA" id="ARBA00022640"/>
    </source>
</evidence>
<evidence type="ECO:0000256" key="1">
    <source>
        <dbReference type="ARBA" id="ARBA00004229"/>
    </source>
</evidence>
<dbReference type="AlphaFoldDB" id="A0A8X8B612"/>
<dbReference type="Pfam" id="PF04755">
    <property type="entry name" value="PAP_fibrillin"/>
    <property type="match status" value="1"/>
</dbReference>
<evidence type="ECO:0000259" key="5">
    <source>
        <dbReference type="Pfam" id="PF04755"/>
    </source>
</evidence>
<protein>
    <recommendedName>
        <fullName evidence="5">Plastid lipid-associated protein/fibrillin conserved domain-containing protein</fullName>
    </recommendedName>
</protein>
<comment type="caution">
    <text evidence="6">The sequence shown here is derived from an EMBL/GenBank/DDBJ whole genome shotgun (WGS) entry which is preliminary data.</text>
</comment>
<dbReference type="PANTHER" id="PTHR31906">
    <property type="entry name" value="PLASTID-LIPID-ASSOCIATED PROTEIN 4, CHLOROPLASTIC-RELATED"/>
    <property type="match status" value="1"/>
</dbReference>
<comment type="subcellular location">
    <subcellularLocation>
        <location evidence="1">Plastid</location>
        <location evidence="1">Chloroplast</location>
    </subcellularLocation>
</comment>